<dbReference type="InterPro" id="IPR036702">
    <property type="entry name" value="ComB-like_sf"/>
</dbReference>
<evidence type="ECO:0000256" key="7">
    <source>
        <dbReference type="ARBA" id="ARBA00033711"/>
    </source>
</evidence>
<comment type="similarity">
    <text evidence="2">Belongs to the ComB family.</text>
</comment>
<dbReference type="Proteomes" id="UP001470288">
    <property type="component" value="Unassembled WGS sequence"/>
</dbReference>
<dbReference type="EC" id="3.1.3.71" evidence="3"/>
<evidence type="ECO:0000313" key="8">
    <source>
        <dbReference type="EMBL" id="MEQ2577587.1"/>
    </source>
</evidence>
<organism evidence="8 9">
    <name type="scientific">Hominiventricola aquisgranensis</name>
    <dbReference type="NCBI Taxonomy" id="3133164"/>
    <lineage>
        <taxon>Bacteria</taxon>
        <taxon>Bacillati</taxon>
        <taxon>Bacillota</taxon>
        <taxon>Clostridia</taxon>
        <taxon>Lachnospirales</taxon>
        <taxon>Lachnospiraceae</taxon>
        <taxon>Hominiventricola</taxon>
    </lineage>
</organism>
<evidence type="ECO:0000313" key="9">
    <source>
        <dbReference type="Proteomes" id="UP001470288"/>
    </source>
</evidence>
<evidence type="ECO:0000256" key="6">
    <source>
        <dbReference type="ARBA" id="ARBA00022842"/>
    </source>
</evidence>
<comment type="catalytic activity">
    <reaction evidence="7">
        <text>(2R)-O-phospho-3-sulfolactate + H2O = (2R)-3-sulfolactate + phosphate</text>
        <dbReference type="Rhea" id="RHEA:23416"/>
        <dbReference type="ChEBI" id="CHEBI:15377"/>
        <dbReference type="ChEBI" id="CHEBI:15597"/>
        <dbReference type="ChEBI" id="CHEBI:43474"/>
        <dbReference type="ChEBI" id="CHEBI:58738"/>
        <dbReference type="EC" id="3.1.3.71"/>
    </reaction>
</comment>
<keyword evidence="6" id="KW-0460">Magnesium</keyword>
<evidence type="ECO:0000256" key="4">
    <source>
        <dbReference type="ARBA" id="ARBA00021948"/>
    </source>
</evidence>
<dbReference type="PANTHER" id="PTHR37311">
    <property type="entry name" value="2-PHOSPHOSULFOLACTATE PHOSPHATASE-RELATED"/>
    <property type="match status" value="1"/>
</dbReference>
<dbReference type="Gene3D" id="3.90.1560.10">
    <property type="entry name" value="ComB-like"/>
    <property type="match status" value="1"/>
</dbReference>
<reference evidence="8 9" key="1">
    <citation type="submission" date="2024-03" db="EMBL/GenBank/DDBJ databases">
        <title>Human intestinal bacterial collection.</title>
        <authorList>
            <person name="Pauvert C."/>
            <person name="Hitch T.C.A."/>
            <person name="Clavel T."/>
        </authorList>
    </citation>
    <scope>NUCLEOTIDE SEQUENCE [LARGE SCALE GENOMIC DNA]</scope>
    <source>
        <strain evidence="8 9">CLA-AA-H78B</strain>
    </source>
</reference>
<comment type="caution">
    <text evidence="8">The sequence shown here is derived from an EMBL/GenBank/DDBJ whole genome shotgun (WGS) entry which is preliminary data.</text>
</comment>
<protein>
    <recommendedName>
        <fullName evidence="4">Probable 2-phosphosulfolactate phosphatase</fullName>
        <ecNumber evidence="3">3.1.3.71</ecNumber>
    </recommendedName>
</protein>
<dbReference type="EMBL" id="JBBMFC010000002">
    <property type="protein sequence ID" value="MEQ2577587.1"/>
    <property type="molecule type" value="Genomic_DNA"/>
</dbReference>
<dbReference type="Pfam" id="PF04029">
    <property type="entry name" value="2-ph_phosp"/>
    <property type="match status" value="1"/>
</dbReference>
<comment type="cofactor">
    <cofactor evidence="1">
        <name>Mg(2+)</name>
        <dbReference type="ChEBI" id="CHEBI:18420"/>
    </cofactor>
</comment>
<evidence type="ECO:0000256" key="2">
    <source>
        <dbReference type="ARBA" id="ARBA00009997"/>
    </source>
</evidence>
<keyword evidence="5" id="KW-0378">Hydrolase</keyword>
<gene>
    <name evidence="8" type="ORF">WMO62_01870</name>
</gene>
<name>A0ABV1HXG8_9FIRM</name>
<evidence type="ECO:0000256" key="5">
    <source>
        <dbReference type="ARBA" id="ARBA00022801"/>
    </source>
</evidence>
<accession>A0ABV1HXG8</accession>
<dbReference type="RefSeq" id="WP_349143613.1">
    <property type="nucleotide sequence ID" value="NZ_JBBMFC010000002.1"/>
</dbReference>
<sequence>MKIQILQMIEGARKARGLTVVIDVFRAFSLECYLMAKHPSRLCPVGAEQTARDLKMRYPEAVLIGERHGVILPGFEYGNSPSQTEAAELEGKMLIHTTSAGTQGIVNASGATEILTGSLVNAAAIARYIKASDAEEVSLVAMGWEGKEEAPEDVLCARYIKSLLEGTSMDMEKELSMLRVTPSGAKFFKSETQDVFPERDYWMCTDVDRFDFVLKVSQLEKDIFEVKRIDI</sequence>
<evidence type="ECO:0000256" key="3">
    <source>
        <dbReference type="ARBA" id="ARBA00012953"/>
    </source>
</evidence>
<dbReference type="SUPFAM" id="SSF142823">
    <property type="entry name" value="ComB-like"/>
    <property type="match status" value="1"/>
</dbReference>
<proteinExistence type="inferred from homology"/>
<evidence type="ECO:0000256" key="1">
    <source>
        <dbReference type="ARBA" id="ARBA00001946"/>
    </source>
</evidence>
<dbReference type="InterPro" id="IPR005238">
    <property type="entry name" value="ComB-like"/>
</dbReference>
<keyword evidence="9" id="KW-1185">Reference proteome</keyword>
<dbReference type="PANTHER" id="PTHR37311:SF1">
    <property type="entry name" value="2-PHOSPHOSULFOLACTATE PHOSPHATASE-RELATED"/>
    <property type="match status" value="1"/>
</dbReference>